<dbReference type="EMBL" id="QRPE01000011">
    <property type="protein sequence ID" value="RHL93105.1"/>
    <property type="molecule type" value="Genomic_DNA"/>
</dbReference>
<evidence type="ECO:0000313" key="9">
    <source>
        <dbReference type="Proteomes" id="UP000291191"/>
    </source>
</evidence>
<proteinExistence type="predicted"/>
<protein>
    <submittedName>
        <fullName evidence="5">DUF4827 domain-containing protein</fullName>
    </submittedName>
</protein>
<dbReference type="InterPro" id="IPR032252">
    <property type="entry name" value="DUF4827"/>
</dbReference>
<dbReference type="EMBL" id="RCXO01000034">
    <property type="protein sequence ID" value="RYT77392.1"/>
    <property type="molecule type" value="Genomic_DNA"/>
</dbReference>
<dbReference type="GO" id="GO:0003755">
    <property type="term" value="F:peptidyl-prolyl cis-trans isomerase activity"/>
    <property type="evidence" value="ECO:0007669"/>
    <property type="project" value="InterPro"/>
</dbReference>
<dbReference type="EMBL" id="QRWT01000018">
    <property type="protein sequence ID" value="RGT49591.1"/>
    <property type="molecule type" value="Genomic_DNA"/>
</dbReference>
<keyword evidence="9" id="KW-1185">Reference proteome</keyword>
<sequence>MKKLTLFFLSLLVCGLAFQACDNTKTYAEMLEEEKEAIKAFIKDNNIKVISQTEFYRNDSITDTLKNEYVQLASGVYMQIRDKGSKNPADTVKANDQILVRFMEYGLIQGDTTMSNLGFAEVVDEFNYRVTSSSIAGQFTQGLMLSYYQTTAVPAGWLVPLAYVRDMAHVRLIVPSKMGHNTAMQSVYPYYYDIRKYQIYR</sequence>
<dbReference type="Proteomes" id="UP000291191">
    <property type="component" value="Unassembled WGS sequence"/>
</dbReference>
<keyword evidence="1" id="KW-0732">Signal</keyword>
<dbReference type="PROSITE" id="PS51257">
    <property type="entry name" value="PROKAR_LIPOPROTEIN"/>
    <property type="match status" value="1"/>
</dbReference>
<dbReference type="InterPro" id="IPR046357">
    <property type="entry name" value="PPIase_dom_sf"/>
</dbReference>
<dbReference type="Pfam" id="PF16109">
    <property type="entry name" value="DUF4827"/>
    <property type="match status" value="1"/>
</dbReference>
<gene>
    <name evidence="2" type="ORF">DWX27_15405</name>
    <name evidence="4" type="ORF">DWZ32_03360</name>
    <name evidence="3" type="ORF">DWZ95_11060</name>
    <name evidence="5" type="ORF">EAJ06_20105</name>
</gene>
<organism evidence="5 9">
    <name type="scientific">Bacteroides intestinalis</name>
    <dbReference type="NCBI Taxonomy" id="329854"/>
    <lineage>
        <taxon>Bacteria</taxon>
        <taxon>Pseudomonadati</taxon>
        <taxon>Bacteroidota</taxon>
        <taxon>Bacteroidia</taxon>
        <taxon>Bacteroidales</taxon>
        <taxon>Bacteroidaceae</taxon>
        <taxon>Bacteroides</taxon>
    </lineage>
</organism>
<dbReference type="Proteomes" id="UP000286003">
    <property type="component" value="Unassembled WGS sequence"/>
</dbReference>
<accession>A0A3E4KYE8</accession>
<comment type="caution">
    <text evidence="5">The sequence shown here is derived from an EMBL/GenBank/DDBJ whole genome shotgun (WGS) entry which is preliminary data.</text>
</comment>
<dbReference type="EMBL" id="QRQM01000003">
    <property type="protein sequence ID" value="RHN09451.1"/>
    <property type="molecule type" value="Genomic_DNA"/>
</dbReference>
<feature type="signal peptide" evidence="1">
    <location>
        <begin position="1"/>
        <end position="19"/>
    </location>
</feature>
<evidence type="ECO:0000313" key="5">
    <source>
        <dbReference type="EMBL" id="RYT77392.1"/>
    </source>
</evidence>
<dbReference type="RefSeq" id="WP_007659843.1">
    <property type="nucleotide sequence ID" value="NZ_CABMMK010000007.1"/>
</dbReference>
<dbReference type="Proteomes" id="UP000285013">
    <property type="component" value="Unassembled WGS sequence"/>
</dbReference>
<evidence type="ECO:0000313" key="6">
    <source>
        <dbReference type="Proteomes" id="UP000284772"/>
    </source>
</evidence>
<evidence type="ECO:0000256" key="1">
    <source>
        <dbReference type="SAM" id="SignalP"/>
    </source>
</evidence>
<dbReference type="GeneID" id="26157711"/>
<evidence type="ECO:0000313" key="2">
    <source>
        <dbReference type="EMBL" id="RGT49591.1"/>
    </source>
</evidence>
<dbReference type="OrthoDB" id="1096383at2"/>
<evidence type="ECO:0000313" key="8">
    <source>
        <dbReference type="Proteomes" id="UP000286003"/>
    </source>
</evidence>
<evidence type="ECO:0000313" key="4">
    <source>
        <dbReference type="EMBL" id="RHN09451.1"/>
    </source>
</evidence>
<evidence type="ECO:0000313" key="7">
    <source>
        <dbReference type="Proteomes" id="UP000285013"/>
    </source>
</evidence>
<dbReference type="AlphaFoldDB" id="A0A3E4KYE8"/>
<dbReference type="Proteomes" id="UP000284772">
    <property type="component" value="Unassembled WGS sequence"/>
</dbReference>
<reference evidence="6 7" key="1">
    <citation type="submission" date="2018-08" db="EMBL/GenBank/DDBJ databases">
        <title>A genome reference for cultivated species of the human gut microbiota.</title>
        <authorList>
            <person name="Zou Y."/>
            <person name="Xue W."/>
            <person name="Luo G."/>
        </authorList>
    </citation>
    <scope>NUCLEOTIDE SEQUENCE [LARGE SCALE GENOMIC DNA]</scope>
    <source>
        <strain evidence="2 6">AF19-10AC</strain>
        <strain evidence="4 8">AF31-23</strain>
        <strain evidence="3 7">AF36-16BH</strain>
    </source>
</reference>
<feature type="chain" id="PRO_5044592976" evidence="1">
    <location>
        <begin position="20"/>
        <end position="201"/>
    </location>
</feature>
<dbReference type="Gene3D" id="3.10.50.40">
    <property type="match status" value="1"/>
</dbReference>
<reference evidence="5 9" key="2">
    <citation type="journal article" date="2019" name="Science, e1252229">
        <title>Invertible promoters mediate bacterial phase variation, antibiotic resistance, and host adaptation in the gut.</title>
        <authorList>
            <person name="Jiang X."/>
            <person name="Hall A.B."/>
            <person name="Arthur T.D."/>
            <person name="Plichta D.R."/>
            <person name="Covington C.T."/>
            <person name="Poyet M."/>
            <person name="Crothers J."/>
            <person name="Moses P.L."/>
            <person name="Tolonen A.C."/>
            <person name="Vlamakis H."/>
            <person name="Alm E.J."/>
            <person name="Xavier R.J."/>
        </authorList>
    </citation>
    <scope>NUCLEOTIDE SEQUENCE [LARGE SCALE GENOMIC DNA]</scope>
    <source>
        <strain evidence="5">Bf_0095</strain>
        <strain evidence="9">bf_0095</strain>
    </source>
</reference>
<name>A0A3E4KYE8_9BACE</name>
<evidence type="ECO:0000313" key="3">
    <source>
        <dbReference type="EMBL" id="RHL93105.1"/>
    </source>
</evidence>